<dbReference type="EMBL" id="JBHUMF010000030">
    <property type="protein sequence ID" value="MFD2681477.1"/>
    <property type="molecule type" value="Genomic_DNA"/>
</dbReference>
<evidence type="ECO:0000256" key="1">
    <source>
        <dbReference type="SAM" id="MobiDB-lite"/>
    </source>
</evidence>
<gene>
    <name evidence="2" type="ORF">ACFSUL_12045</name>
</gene>
<organism evidence="2 3">
    <name type="scientific">Bacillus seohaeanensis</name>
    <dbReference type="NCBI Taxonomy" id="284580"/>
    <lineage>
        <taxon>Bacteria</taxon>
        <taxon>Bacillati</taxon>
        <taxon>Bacillota</taxon>
        <taxon>Bacilli</taxon>
        <taxon>Bacillales</taxon>
        <taxon>Bacillaceae</taxon>
        <taxon>Bacillus</taxon>
    </lineage>
</organism>
<accession>A0ABW5RS22</accession>
<dbReference type="RefSeq" id="WP_377935724.1">
    <property type="nucleotide sequence ID" value="NZ_JBHUMF010000030.1"/>
</dbReference>
<protein>
    <recommendedName>
        <fullName evidence="4">Phage tail tape measure protein</fullName>
    </recommendedName>
</protein>
<evidence type="ECO:0008006" key="4">
    <source>
        <dbReference type="Google" id="ProtNLM"/>
    </source>
</evidence>
<dbReference type="Proteomes" id="UP001597506">
    <property type="component" value="Unassembled WGS sequence"/>
</dbReference>
<evidence type="ECO:0000313" key="3">
    <source>
        <dbReference type="Proteomes" id="UP001597506"/>
    </source>
</evidence>
<evidence type="ECO:0000313" key="2">
    <source>
        <dbReference type="EMBL" id="MFD2681477.1"/>
    </source>
</evidence>
<comment type="caution">
    <text evidence="2">The sequence shown here is derived from an EMBL/GenBank/DDBJ whole genome shotgun (WGS) entry which is preliminary data.</text>
</comment>
<keyword evidence="3" id="KW-1185">Reference proteome</keyword>
<feature type="compositionally biased region" description="Low complexity" evidence="1">
    <location>
        <begin position="31"/>
        <end position="42"/>
    </location>
</feature>
<proteinExistence type="predicted"/>
<feature type="region of interest" description="Disordered" evidence="1">
    <location>
        <begin position="25"/>
        <end position="44"/>
    </location>
</feature>
<name>A0ABW5RS22_9BACI</name>
<sequence>MAIDLTAKLSLQDDFTKKMERVERRMKSAEKTTSSLSKATSSYNGYLDRSSRSADRFNAGMRKIGSGAKKAISGITSLKGSFIGLTAAVGGAMAAKQAFDSTVWEAAKMEQSQVVLNALFDDEKAAKQYEKMIKQFSLDSPMLDLSDMYNTSSSYLTISKDVKQLEKLYDITERLIAANPQRTLEDASFSLREMLMSGDAISLIDRFNLSRDAMNRIKELDLPQQITELDKYLNKIGFTSKLVDDISSTTIAKFNKVKEQFKLFLTEMGQPSLDVLSGFFDRLTSKFDSGQFQNMAKMGGRMIEGILSGLTSGINRVYDWFLAISNNPDFQARTTLTGKIDFIFNDLYERFTAWYEGGGKDKLEAAVTKMIEFSASTIVNSWDLVAPAANALGTSIANGVIDGFKNRIASFSFADFIQGTPMPVEPNYGGSGKKNSSGHEFIGPKPPGFSGGLSRVPYNGFQATLHKDEQVLTAEEAKEYRNGGGNGVTIAKLADHIIVREEADIEKFAYRLAKLIEREGNQMGRVY</sequence>
<reference evidence="3" key="1">
    <citation type="journal article" date="2019" name="Int. J. Syst. Evol. Microbiol.">
        <title>The Global Catalogue of Microorganisms (GCM) 10K type strain sequencing project: providing services to taxonomists for standard genome sequencing and annotation.</title>
        <authorList>
            <consortium name="The Broad Institute Genomics Platform"/>
            <consortium name="The Broad Institute Genome Sequencing Center for Infectious Disease"/>
            <person name="Wu L."/>
            <person name="Ma J."/>
        </authorList>
    </citation>
    <scope>NUCLEOTIDE SEQUENCE [LARGE SCALE GENOMIC DNA]</scope>
    <source>
        <strain evidence="3">KCTC 3913</strain>
    </source>
</reference>